<protein>
    <submittedName>
        <fullName evidence="9">TrkA family potassium uptake protein</fullName>
    </submittedName>
</protein>
<dbReference type="RefSeq" id="WP_162318342.1">
    <property type="nucleotide sequence ID" value="NZ_JAHQXF010000002.1"/>
</dbReference>
<dbReference type="InterPro" id="IPR036721">
    <property type="entry name" value="RCK_C_sf"/>
</dbReference>
<feature type="domain" description="RCK C-terminal" evidence="8">
    <location>
        <begin position="137"/>
        <end position="216"/>
    </location>
</feature>
<comment type="function">
    <text evidence="1">Part of a potassium transport system.</text>
</comment>
<evidence type="ECO:0000313" key="9">
    <source>
        <dbReference type="EMBL" id="MBV0925519.1"/>
    </source>
</evidence>
<keyword evidence="10" id="KW-1185">Reference proteome</keyword>
<keyword evidence="4" id="KW-0630">Potassium</keyword>
<dbReference type="GO" id="GO:0015079">
    <property type="term" value="F:potassium ion transmembrane transporter activity"/>
    <property type="evidence" value="ECO:0007669"/>
    <property type="project" value="InterPro"/>
</dbReference>
<proteinExistence type="predicted"/>
<evidence type="ECO:0000256" key="1">
    <source>
        <dbReference type="ARBA" id="ARBA00003660"/>
    </source>
</evidence>
<dbReference type="PROSITE" id="PS51201">
    <property type="entry name" value="RCK_N"/>
    <property type="match status" value="1"/>
</dbReference>
<feature type="domain" description="RCK N-terminal" evidence="7">
    <location>
        <begin position="4"/>
        <end position="118"/>
    </location>
</feature>
<comment type="caution">
    <text evidence="9">The sequence shown here is derived from an EMBL/GenBank/DDBJ whole genome shotgun (WGS) entry which is preliminary data.</text>
</comment>
<evidence type="ECO:0000259" key="7">
    <source>
        <dbReference type="PROSITE" id="PS51201"/>
    </source>
</evidence>
<dbReference type="AlphaFoldDB" id="A0A8J7YCS8"/>
<accession>A0A8J7YCS8</accession>
<organism evidence="9 10">
    <name type="scientific">Haloarcula limicola</name>
    <dbReference type="NCBI Taxonomy" id="1429915"/>
    <lineage>
        <taxon>Archaea</taxon>
        <taxon>Methanobacteriati</taxon>
        <taxon>Methanobacteriota</taxon>
        <taxon>Stenosarchaea group</taxon>
        <taxon>Halobacteria</taxon>
        <taxon>Halobacteriales</taxon>
        <taxon>Haloarculaceae</taxon>
        <taxon>Haloarcula</taxon>
    </lineage>
</organism>
<dbReference type="SUPFAM" id="SSF116726">
    <property type="entry name" value="TrkA C-terminal domain-like"/>
    <property type="match status" value="1"/>
</dbReference>
<dbReference type="InterPro" id="IPR003148">
    <property type="entry name" value="RCK_N"/>
</dbReference>
<dbReference type="Pfam" id="PF02080">
    <property type="entry name" value="TrkA_C"/>
    <property type="match status" value="1"/>
</dbReference>
<evidence type="ECO:0000256" key="2">
    <source>
        <dbReference type="ARBA" id="ARBA00022448"/>
    </source>
</evidence>
<dbReference type="Gene3D" id="3.40.50.720">
    <property type="entry name" value="NAD(P)-binding Rossmann-like Domain"/>
    <property type="match status" value="1"/>
</dbReference>
<dbReference type="EMBL" id="JAHQXF010000002">
    <property type="protein sequence ID" value="MBV0925519.1"/>
    <property type="molecule type" value="Genomic_DNA"/>
</dbReference>
<reference evidence="9 10" key="1">
    <citation type="submission" date="2021-06" db="EMBL/GenBank/DDBJ databases">
        <title>New haloarchaea isolates fom saline soil.</title>
        <authorList>
            <person name="Duran-Viseras A."/>
            <person name="Sanchez-Porro C.S."/>
            <person name="Ventosa A."/>
        </authorList>
    </citation>
    <scope>NUCLEOTIDE SEQUENCE [LARGE SCALE GENOMIC DNA]</scope>
    <source>
        <strain evidence="9 10">JCM 183640</strain>
    </source>
</reference>
<dbReference type="PANTHER" id="PTHR43833:SF5">
    <property type="entry name" value="TRK SYSTEM POTASSIUM UPTAKE PROTEIN TRKA"/>
    <property type="match status" value="1"/>
</dbReference>
<dbReference type="GO" id="GO:0005886">
    <property type="term" value="C:plasma membrane"/>
    <property type="evidence" value="ECO:0007669"/>
    <property type="project" value="InterPro"/>
</dbReference>
<sequence>MTESLRVIVAGGGTVGLRTAELLDDRGHDVVLIERDPDRSERVAAEYVASIIEGDAARPAVLRQAQPDRCDAVAAVTDDEATNFAVCMAAQRMAEIRTVMRIDGDPDELYPQYVDGIVSTASLTARVTVNEVVGGGVRSIEEVGGRVEILDIEIAEDAPAAGKTLAEVRLPEGSLIIVDADGNRIGGPETVLEPGERFLVAVEGAVTDEVMNLLRG</sequence>
<dbReference type="Pfam" id="PF02254">
    <property type="entry name" value="TrkA_N"/>
    <property type="match status" value="1"/>
</dbReference>
<dbReference type="InterPro" id="IPR050721">
    <property type="entry name" value="Trk_Ktr_HKT_K-transport"/>
</dbReference>
<dbReference type="InterPro" id="IPR006037">
    <property type="entry name" value="RCK_C"/>
</dbReference>
<dbReference type="SUPFAM" id="SSF51735">
    <property type="entry name" value="NAD(P)-binding Rossmann-fold domains"/>
    <property type="match status" value="1"/>
</dbReference>
<evidence type="ECO:0000313" key="10">
    <source>
        <dbReference type="Proteomes" id="UP000766550"/>
    </source>
</evidence>
<dbReference type="PRINTS" id="PR00335">
    <property type="entry name" value="KUPTAKETRKA"/>
</dbReference>
<dbReference type="Proteomes" id="UP000766550">
    <property type="component" value="Unassembled WGS sequence"/>
</dbReference>
<evidence type="ECO:0000256" key="4">
    <source>
        <dbReference type="ARBA" id="ARBA00022958"/>
    </source>
</evidence>
<keyword evidence="6" id="KW-0406">Ion transport</keyword>
<evidence type="ECO:0000256" key="3">
    <source>
        <dbReference type="ARBA" id="ARBA00022538"/>
    </source>
</evidence>
<keyword evidence="5" id="KW-0520">NAD</keyword>
<evidence type="ECO:0000256" key="5">
    <source>
        <dbReference type="ARBA" id="ARBA00023027"/>
    </source>
</evidence>
<name>A0A8J7YCS8_9EURY</name>
<dbReference type="PANTHER" id="PTHR43833">
    <property type="entry name" value="POTASSIUM CHANNEL PROTEIN 2-RELATED-RELATED"/>
    <property type="match status" value="1"/>
</dbReference>
<evidence type="ECO:0000256" key="6">
    <source>
        <dbReference type="ARBA" id="ARBA00023065"/>
    </source>
</evidence>
<dbReference type="OrthoDB" id="169192at2157"/>
<keyword evidence="3" id="KW-0633">Potassium transport</keyword>
<gene>
    <name evidence="9" type="ORF">KTS45_15035</name>
</gene>
<dbReference type="InterPro" id="IPR036291">
    <property type="entry name" value="NAD(P)-bd_dom_sf"/>
</dbReference>
<dbReference type="Gene3D" id="3.30.70.1450">
    <property type="entry name" value="Regulator of K+ conductance, C-terminal domain"/>
    <property type="match status" value="1"/>
</dbReference>
<evidence type="ECO:0000259" key="8">
    <source>
        <dbReference type="PROSITE" id="PS51202"/>
    </source>
</evidence>
<dbReference type="PROSITE" id="PS51202">
    <property type="entry name" value="RCK_C"/>
    <property type="match status" value="1"/>
</dbReference>
<keyword evidence="2" id="KW-0813">Transport</keyword>
<dbReference type="InterPro" id="IPR006036">
    <property type="entry name" value="K_uptake_TrkA"/>
</dbReference>